<comment type="caution">
    <text evidence="2">The sequence shown here is derived from an EMBL/GenBank/DDBJ whole genome shotgun (WGS) entry which is preliminary data.</text>
</comment>
<dbReference type="EMBL" id="JAWDGP010001594">
    <property type="protein sequence ID" value="KAK3790005.1"/>
    <property type="molecule type" value="Genomic_DNA"/>
</dbReference>
<proteinExistence type="predicted"/>
<dbReference type="Proteomes" id="UP001283361">
    <property type="component" value="Unassembled WGS sequence"/>
</dbReference>
<accession>A0AAE1E1C7</accession>
<sequence length="71" mass="7814">MTEAPSYTFGHKAAFSIVKPGAAKEPSPTDHERQNADSLVPRRGPSFTHQFRHDAVYESKVTVAINDPLCC</sequence>
<organism evidence="2 3">
    <name type="scientific">Elysia crispata</name>
    <name type="common">lettuce slug</name>
    <dbReference type="NCBI Taxonomy" id="231223"/>
    <lineage>
        <taxon>Eukaryota</taxon>
        <taxon>Metazoa</taxon>
        <taxon>Spiralia</taxon>
        <taxon>Lophotrochozoa</taxon>
        <taxon>Mollusca</taxon>
        <taxon>Gastropoda</taxon>
        <taxon>Heterobranchia</taxon>
        <taxon>Euthyneura</taxon>
        <taxon>Panpulmonata</taxon>
        <taxon>Sacoglossa</taxon>
        <taxon>Placobranchoidea</taxon>
        <taxon>Plakobranchidae</taxon>
        <taxon>Elysia</taxon>
    </lineage>
</organism>
<feature type="region of interest" description="Disordered" evidence="1">
    <location>
        <begin position="18"/>
        <end position="46"/>
    </location>
</feature>
<evidence type="ECO:0000313" key="2">
    <source>
        <dbReference type="EMBL" id="KAK3790005.1"/>
    </source>
</evidence>
<dbReference type="AlphaFoldDB" id="A0AAE1E1C7"/>
<keyword evidence="3" id="KW-1185">Reference proteome</keyword>
<protein>
    <submittedName>
        <fullName evidence="2">Uncharacterized protein</fullName>
    </submittedName>
</protein>
<evidence type="ECO:0000313" key="3">
    <source>
        <dbReference type="Proteomes" id="UP001283361"/>
    </source>
</evidence>
<gene>
    <name evidence="2" type="ORF">RRG08_055288</name>
</gene>
<name>A0AAE1E1C7_9GAST</name>
<evidence type="ECO:0000256" key="1">
    <source>
        <dbReference type="SAM" id="MobiDB-lite"/>
    </source>
</evidence>
<reference evidence="2" key="1">
    <citation type="journal article" date="2023" name="G3 (Bethesda)">
        <title>A reference genome for the long-term kleptoplast-retaining sea slug Elysia crispata morphotype clarki.</title>
        <authorList>
            <person name="Eastman K.E."/>
            <person name="Pendleton A.L."/>
            <person name="Shaikh M.A."/>
            <person name="Suttiyut T."/>
            <person name="Ogas R."/>
            <person name="Tomko P."/>
            <person name="Gavelis G."/>
            <person name="Widhalm J.R."/>
            <person name="Wisecaver J.H."/>
        </authorList>
    </citation>
    <scope>NUCLEOTIDE SEQUENCE</scope>
    <source>
        <strain evidence="2">ECLA1</strain>
    </source>
</reference>